<reference evidence="4" key="1">
    <citation type="journal article" date="2019" name="Int. J. Syst. Evol. Microbiol.">
        <title>The Global Catalogue of Microorganisms (GCM) 10K type strain sequencing project: providing services to taxonomists for standard genome sequencing and annotation.</title>
        <authorList>
            <consortium name="The Broad Institute Genomics Platform"/>
            <consortium name="The Broad Institute Genome Sequencing Center for Infectious Disease"/>
            <person name="Wu L."/>
            <person name="Ma J."/>
        </authorList>
    </citation>
    <scope>NUCLEOTIDE SEQUENCE [LARGE SCALE GENOMIC DNA]</scope>
    <source>
        <strain evidence="4">JCM 17563</strain>
    </source>
</reference>
<name>A0ABP7SGX2_9SPHN</name>
<dbReference type="InterPro" id="IPR010406">
    <property type="entry name" value="DUF1003"/>
</dbReference>
<proteinExistence type="predicted"/>
<dbReference type="Proteomes" id="UP001500235">
    <property type="component" value="Unassembled WGS sequence"/>
</dbReference>
<dbReference type="PANTHER" id="PTHR41386">
    <property type="entry name" value="INTEGRAL MEMBRANE PROTEIN-RELATED"/>
    <property type="match status" value="1"/>
</dbReference>
<evidence type="ECO:0000256" key="2">
    <source>
        <dbReference type="SAM" id="Phobius"/>
    </source>
</evidence>
<dbReference type="PANTHER" id="PTHR41386:SF1">
    <property type="entry name" value="MEMBRANE PROTEIN"/>
    <property type="match status" value="1"/>
</dbReference>
<dbReference type="Pfam" id="PF06210">
    <property type="entry name" value="DUF1003"/>
    <property type="match status" value="1"/>
</dbReference>
<sequence length="185" mass="20448">MSQLPSHESTSNTPTVQLADGLASALTRNIAALAERRRLEDERATADQRIARTITRFAGSMWFVYLHAAVVLAWVAINLGWTGFAPFDETFVILATVASVEAIFISTFILIAQNRAAEAADRRADLDLQISLLSEHEVTHLIRLLTAIAEKLGVEEARSPELEELKRNVAPEAVLERLEEESDDP</sequence>
<keyword evidence="4" id="KW-1185">Reference proteome</keyword>
<keyword evidence="2" id="KW-0812">Transmembrane</keyword>
<accession>A0ABP7SGX2</accession>
<comment type="caution">
    <text evidence="3">The sequence shown here is derived from an EMBL/GenBank/DDBJ whole genome shotgun (WGS) entry which is preliminary data.</text>
</comment>
<feature type="transmembrane region" description="Helical" evidence="2">
    <location>
        <begin position="90"/>
        <end position="112"/>
    </location>
</feature>
<keyword evidence="2" id="KW-1133">Transmembrane helix</keyword>
<protein>
    <submittedName>
        <fullName evidence="3">DUF1003 domain-containing protein</fullName>
    </submittedName>
</protein>
<evidence type="ECO:0000256" key="1">
    <source>
        <dbReference type="SAM" id="Coils"/>
    </source>
</evidence>
<gene>
    <name evidence="3" type="ORF">GCM10022280_06610</name>
</gene>
<feature type="coiled-coil region" evidence="1">
    <location>
        <begin position="22"/>
        <end position="56"/>
    </location>
</feature>
<keyword evidence="2" id="KW-0472">Membrane</keyword>
<keyword evidence="1" id="KW-0175">Coiled coil</keyword>
<organism evidence="3 4">
    <name type="scientific">Sphingomonas swuensis</name>
    <dbReference type="NCBI Taxonomy" id="977800"/>
    <lineage>
        <taxon>Bacteria</taxon>
        <taxon>Pseudomonadati</taxon>
        <taxon>Pseudomonadota</taxon>
        <taxon>Alphaproteobacteria</taxon>
        <taxon>Sphingomonadales</taxon>
        <taxon>Sphingomonadaceae</taxon>
        <taxon>Sphingomonas</taxon>
    </lineage>
</organism>
<dbReference type="EMBL" id="BAABBQ010000001">
    <property type="protein sequence ID" value="GAA4011640.1"/>
    <property type="molecule type" value="Genomic_DNA"/>
</dbReference>
<evidence type="ECO:0000313" key="4">
    <source>
        <dbReference type="Proteomes" id="UP001500235"/>
    </source>
</evidence>
<dbReference type="RefSeq" id="WP_344705967.1">
    <property type="nucleotide sequence ID" value="NZ_BAABBQ010000001.1"/>
</dbReference>
<evidence type="ECO:0000313" key="3">
    <source>
        <dbReference type="EMBL" id="GAA4011640.1"/>
    </source>
</evidence>
<feature type="transmembrane region" description="Helical" evidence="2">
    <location>
        <begin position="62"/>
        <end position="84"/>
    </location>
</feature>